<evidence type="ECO:0000313" key="2">
    <source>
        <dbReference type="EMBL" id="KNZ57099.1"/>
    </source>
</evidence>
<name>A0A0L6V8Q9_9BASI</name>
<keyword evidence="3" id="KW-1185">Reference proteome</keyword>
<gene>
    <name evidence="2" type="ORF">VP01_2240g2</name>
</gene>
<dbReference type="VEuPathDB" id="FungiDB:VP01_2240g2"/>
<protein>
    <submittedName>
        <fullName evidence="2">Uncharacterized protein</fullName>
    </submittedName>
</protein>
<comment type="caution">
    <text evidence="2">The sequence shown here is derived from an EMBL/GenBank/DDBJ whole genome shotgun (WGS) entry which is preliminary data.</text>
</comment>
<organism evidence="2 3">
    <name type="scientific">Puccinia sorghi</name>
    <dbReference type="NCBI Taxonomy" id="27349"/>
    <lineage>
        <taxon>Eukaryota</taxon>
        <taxon>Fungi</taxon>
        <taxon>Dikarya</taxon>
        <taxon>Basidiomycota</taxon>
        <taxon>Pucciniomycotina</taxon>
        <taxon>Pucciniomycetes</taxon>
        <taxon>Pucciniales</taxon>
        <taxon>Pucciniaceae</taxon>
        <taxon>Puccinia</taxon>
    </lineage>
</organism>
<evidence type="ECO:0000256" key="1">
    <source>
        <dbReference type="SAM" id="MobiDB-lite"/>
    </source>
</evidence>
<evidence type="ECO:0000313" key="3">
    <source>
        <dbReference type="Proteomes" id="UP000037035"/>
    </source>
</evidence>
<accession>A0A0L6V8Q9</accession>
<dbReference type="AlphaFoldDB" id="A0A0L6V8Q9"/>
<dbReference type="Proteomes" id="UP000037035">
    <property type="component" value="Unassembled WGS sequence"/>
</dbReference>
<dbReference type="EMBL" id="LAVV01007104">
    <property type="protein sequence ID" value="KNZ57099.1"/>
    <property type="molecule type" value="Genomic_DNA"/>
</dbReference>
<sequence length="773" mass="88057">MSPRREIREDGERQYIYSAFTSQALEGVTGVREKETFYSFGALKTDQGRCPILITRMEWERIIPRETIGSEDGLQGESEEEGKAVMRRKAVRRKGRMRAEEEGEELSLHLSTPSHLSARPYVAKLLSYFLRRPQSAARARIMAHLASGLRLTRCNASASRSRWQIRLNHSGAKILFGSMASENLGCLCCRHLTKCFYQMSSIPLNYPSIFTASFRTNGALKNATCLVPYCTRHSLERGSVDRGVVIRGSSAKLNRDTSYPFNNSRHLIRSEPSLVTQQSLIYPFLTINSGSAERARSPVLYHWLTYQIAWVNLRMSTKTCQLVLNQRLNSKTSSIIDQYSFYPVRCISSHPASLHHEGVLTSNLLKKYLTRGSWDEMLNKYISIGFNKSVHSRKPRVQYDLPRSLTYVVDISPSSGDVTSAQARFIKPKTRLRRANTKTKSTLHLLHWCGVQRCSDTKPKKKKEHQLLVIKTLLTCSGTPSRSDRHIPEALINILERNVLNTRQLISVWKLVRLDMASNVQSVEWASRNLVAQVDDSQNPIMEKYLYRLDLSQSEDEWLTCRRPENRLDSASENPRIGGGLLDISLPYAEINSDLLGQRYAYNIICPIIVTSRKAMSCHKDRLHNQVIPSGLSTVSVPSPVTHHLHMSIHILTKSHSNLRTSHPSRVGMNIHKLASEYSAKLIKRGTYLHADALLYTLTRHIHQNLLHTIMLVLCSSNTPSWDAGKLVVFPLFFLSFFHFSHISDCCSFFFFFSSLCLQVLKLLLFSHRHPRA</sequence>
<feature type="region of interest" description="Disordered" evidence="1">
    <location>
        <begin position="70"/>
        <end position="98"/>
    </location>
</feature>
<reference evidence="2 3" key="1">
    <citation type="submission" date="2015-08" db="EMBL/GenBank/DDBJ databases">
        <title>Next Generation Sequencing and Analysis of the Genome of Puccinia sorghi L Schw, the Causal Agent of Maize Common Rust.</title>
        <authorList>
            <person name="Rochi L."/>
            <person name="Burguener G."/>
            <person name="Darino M."/>
            <person name="Turjanski A."/>
            <person name="Kreff E."/>
            <person name="Dieguez M.J."/>
            <person name="Sacco F."/>
        </authorList>
    </citation>
    <scope>NUCLEOTIDE SEQUENCE [LARGE SCALE GENOMIC DNA]</scope>
    <source>
        <strain evidence="2 3">RO10H11247</strain>
    </source>
</reference>
<feature type="compositionally biased region" description="Basic residues" evidence="1">
    <location>
        <begin position="85"/>
        <end position="96"/>
    </location>
</feature>
<proteinExistence type="predicted"/>